<proteinExistence type="predicted"/>
<accession>A0A8T2AVY2</accession>
<dbReference type="PANTHER" id="PTHR45023">
    <property type="match status" value="1"/>
</dbReference>
<reference evidence="3 4" key="1">
    <citation type="submission" date="2020-12" db="EMBL/GenBank/DDBJ databases">
        <title>Concerted genomic and epigenomic changes stabilize Arabidopsis allopolyploids.</title>
        <authorList>
            <person name="Chen Z."/>
        </authorList>
    </citation>
    <scope>NUCLEOTIDE SEQUENCE [LARGE SCALE GENOMIC DNA]</scope>
    <source>
        <strain evidence="3">Allo738</strain>
        <tissue evidence="3">Leaf</tissue>
    </source>
</reference>
<dbReference type="PROSITE" id="PS50090">
    <property type="entry name" value="MYB_LIKE"/>
    <property type="match status" value="1"/>
</dbReference>
<name>A0A8T2AVY2_9BRAS</name>
<dbReference type="Proteomes" id="UP000694240">
    <property type="component" value="Chromosome 8"/>
</dbReference>
<evidence type="ECO:0000259" key="2">
    <source>
        <dbReference type="PROSITE" id="PS50090"/>
    </source>
</evidence>
<feature type="domain" description="Myb-like" evidence="2">
    <location>
        <begin position="49"/>
        <end position="120"/>
    </location>
</feature>
<evidence type="ECO:0000313" key="4">
    <source>
        <dbReference type="Proteomes" id="UP000694240"/>
    </source>
</evidence>
<evidence type="ECO:0000256" key="1">
    <source>
        <dbReference type="SAM" id="MobiDB-lite"/>
    </source>
</evidence>
<dbReference type="EMBL" id="JAEFBK010000008">
    <property type="protein sequence ID" value="KAG7577749.1"/>
    <property type="molecule type" value="Genomic_DNA"/>
</dbReference>
<gene>
    <name evidence="3" type="ORF">ISN45_Aa03g020000</name>
</gene>
<comment type="caution">
    <text evidence="3">The sequence shown here is derived from an EMBL/GenBank/DDBJ whole genome shotgun (WGS) entry which is preliminary data.</text>
</comment>
<keyword evidence="4" id="KW-1185">Reference proteome</keyword>
<feature type="region of interest" description="Disordered" evidence="1">
    <location>
        <begin position="187"/>
        <end position="215"/>
    </location>
</feature>
<evidence type="ECO:0000313" key="3">
    <source>
        <dbReference type="EMBL" id="KAG7577749.1"/>
    </source>
</evidence>
<protein>
    <submittedName>
        <fullName evidence="3">Myb-like domain</fullName>
    </submittedName>
</protein>
<dbReference type="InterPro" id="IPR001005">
    <property type="entry name" value="SANT/Myb"/>
</dbReference>
<dbReference type="PANTHER" id="PTHR45023:SF4">
    <property type="entry name" value="GLYCINE-RICH PROTEIN-RELATED"/>
    <property type="match status" value="1"/>
</dbReference>
<organism evidence="3 4">
    <name type="scientific">Arabidopsis thaliana x Arabidopsis arenosa</name>
    <dbReference type="NCBI Taxonomy" id="1240361"/>
    <lineage>
        <taxon>Eukaryota</taxon>
        <taxon>Viridiplantae</taxon>
        <taxon>Streptophyta</taxon>
        <taxon>Embryophyta</taxon>
        <taxon>Tracheophyta</taxon>
        <taxon>Spermatophyta</taxon>
        <taxon>Magnoliopsida</taxon>
        <taxon>eudicotyledons</taxon>
        <taxon>Gunneridae</taxon>
        <taxon>Pentapetalae</taxon>
        <taxon>rosids</taxon>
        <taxon>malvids</taxon>
        <taxon>Brassicales</taxon>
        <taxon>Brassicaceae</taxon>
        <taxon>Camelineae</taxon>
        <taxon>Arabidopsis</taxon>
    </lineage>
</organism>
<sequence>MDDSGLPSGFMNLLHSQQEVPGSSEVPLYSTQWSDEGSEDEAIATATPKVGVSRKKWKPKEDLVLISAWLNTSKDPIVGNDQKGGSFWKRIAAYVSNSPQLEGFPKRESAQCKQRWGKVNEIVNKFVGCYAAATNQKASGQSEDDVMKMAHQLYFNDMQKKFSLDHAWRELRFDQKWCGAPTIESSKRRKGVNGAAHPTSFQPMSVDDGERMRRPPGVKAAKAQGKKTATVKVEQEQVLNTFQVFMIHVFNSMIKCLG</sequence>
<dbReference type="AlphaFoldDB" id="A0A8T2AVY2"/>